<keyword evidence="2" id="KW-1185">Reference proteome</keyword>
<evidence type="ECO:0000313" key="2">
    <source>
        <dbReference type="Proteomes" id="UP001311232"/>
    </source>
</evidence>
<dbReference type="AlphaFoldDB" id="A0AAV9QUT0"/>
<reference evidence="1 2" key="1">
    <citation type="submission" date="2021-06" db="EMBL/GenBank/DDBJ databases">
        <authorList>
            <person name="Palmer J.M."/>
        </authorList>
    </citation>
    <scope>NUCLEOTIDE SEQUENCE [LARGE SCALE GENOMIC DNA]</scope>
    <source>
        <strain evidence="1 2">MEX-2019</strain>
        <tissue evidence="1">Muscle</tissue>
    </source>
</reference>
<evidence type="ECO:0000313" key="1">
    <source>
        <dbReference type="EMBL" id="KAK5601231.1"/>
    </source>
</evidence>
<proteinExistence type="predicted"/>
<accession>A0AAV9QUT0</accession>
<protein>
    <submittedName>
        <fullName evidence="1">Uncharacterized protein</fullName>
    </submittedName>
</protein>
<sequence>MPCQGLVSTPLKEDIGFEPESRRFWKAIPRTFIKSLPGPVFTITHCYSKDQTKAVDRSTDRMLDKAAARRESRTSKQGLPLASIICREGKKTFTHTLPPTYTHTHAHCAER</sequence>
<dbReference type="Proteomes" id="UP001311232">
    <property type="component" value="Unassembled WGS sequence"/>
</dbReference>
<comment type="caution">
    <text evidence="1">The sequence shown here is derived from an EMBL/GenBank/DDBJ whole genome shotgun (WGS) entry which is preliminary data.</text>
</comment>
<name>A0AAV9QUT0_9TELE</name>
<gene>
    <name evidence="1" type="ORF">CRENBAI_002439</name>
</gene>
<dbReference type="EMBL" id="JAHHUM010002702">
    <property type="protein sequence ID" value="KAK5601231.1"/>
    <property type="molecule type" value="Genomic_DNA"/>
</dbReference>
<organism evidence="1 2">
    <name type="scientific">Crenichthys baileyi</name>
    <name type="common">White River springfish</name>
    <dbReference type="NCBI Taxonomy" id="28760"/>
    <lineage>
        <taxon>Eukaryota</taxon>
        <taxon>Metazoa</taxon>
        <taxon>Chordata</taxon>
        <taxon>Craniata</taxon>
        <taxon>Vertebrata</taxon>
        <taxon>Euteleostomi</taxon>
        <taxon>Actinopterygii</taxon>
        <taxon>Neopterygii</taxon>
        <taxon>Teleostei</taxon>
        <taxon>Neoteleostei</taxon>
        <taxon>Acanthomorphata</taxon>
        <taxon>Ovalentaria</taxon>
        <taxon>Atherinomorphae</taxon>
        <taxon>Cyprinodontiformes</taxon>
        <taxon>Goodeidae</taxon>
        <taxon>Crenichthys</taxon>
    </lineage>
</organism>